<protein>
    <submittedName>
        <fullName evidence="1">Uncharacterized protein</fullName>
    </submittedName>
</protein>
<dbReference type="EMBL" id="JYDL01000899">
    <property type="protein sequence ID" value="KRX12049.1"/>
    <property type="molecule type" value="Genomic_DNA"/>
</dbReference>
<proteinExistence type="predicted"/>
<accession>A0A0V0RC36</accession>
<comment type="caution">
    <text evidence="1">The sequence shown here is derived from an EMBL/GenBank/DDBJ whole genome shotgun (WGS) entry which is preliminary data.</text>
</comment>
<evidence type="ECO:0000313" key="2">
    <source>
        <dbReference type="Proteomes" id="UP000054630"/>
    </source>
</evidence>
<sequence length="34" mass="4139">MDEKTLSGLDGDEMNTEIDSYYYYSYWSKREVHL</sequence>
<dbReference type="Proteomes" id="UP000054630">
    <property type="component" value="Unassembled WGS sequence"/>
</dbReference>
<evidence type="ECO:0000313" key="1">
    <source>
        <dbReference type="EMBL" id="KRX12049.1"/>
    </source>
</evidence>
<gene>
    <name evidence="1" type="ORF">T07_4217</name>
</gene>
<keyword evidence="2" id="KW-1185">Reference proteome</keyword>
<name>A0A0V0RC36_9BILA</name>
<dbReference type="AlphaFoldDB" id="A0A0V0RC36"/>
<organism evidence="1 2">
    <name type="scientific">Trichinella nelsoni</name>
    <dbReference type="NCBI Taxonomy" id="6336"/>
    <lineage>
        <taxon>Eukaryota</taxon>
        <taxon>Metazoa</taxon>
        <taxon>Ecdysozoa</taxon>
        <taxon>Nematoda</taxon>
        <taxon>Enoplea</taxon>
        <taxon>Dorylaimia</taxon>
        <taxon>Trichinellida</taxon>
        <taxon>Trichinellidae</taxon>
        <taxon>Trichinella</taxon>
    </lineage>
</organism>
<reference evidence="1 2" key="1">
    <citation type="submission" date="2015-01" db="EMBL/GenBank/DDBJ databases">
        <title>Evolution of Trichinella species and genotypes.</title>
        <authorList>
            <person name="Korhonen P.K."/>
            <person name="Edoardo P."/>
            <person name="Giuseppe L.R."/>
            <person name="Gasser R.B."/>
        </authorList>
    </citation>
    <scope>NUCLEOTIDE SEQUENCE [LARGE SCALE GENOMIC DNA]</scope>
    <source>
        <strain evidence="1">ISS37</strain>
    </source>
</reference>